<evidence type="ECO:0000313" key="2">
    <source>
        <dbReference type="Proteomes" id="UP000632454"/>
    </source>
</evidence>
<protein>
    <submittedName>
        <fullName evidence="1">Uncharacterized protein</fullName>
    </submittedName>
</protein>
<dbReference type="EMBL" id="BMCS01000001">
    <property type="protein sequence ID" value="GGF22502.1"/>
    <property type="molecule type" value="Genomic_DNA"/>
</dbReference>
<reference evidence="2" key="1">
    <citation type="journal article" date="2019" name="Int. J. Syst. Evol. Microbiol.">
        <title>The Global Catalogue of Microorganisms (GCM) 10K type strain sequencing project: providing services to taxonomists for standard genome sequencing and annotation.</title>
        <authorList>
            <consortium name="The Broad Institute Genomics Platform"/>
            <consortium name="The Broad Institute Genome Sequencing Center for Infectious Disease"/>
            <person name="Wu L."/>
            <person name="Ma J."/>
        </authorList>
    </citation>
    <scope>NUCLEOTIDE SEQUENCE [LARGE SCALE GENOMIC DNA]</scope>
    <source>
        <strain evidence="2">CCM 7855</strain>
    </source>
</reference>
<keyword evidence="2" id="KW-1185">Reference proteome</keyword>
<proteinExistence type="predicted"/>
<dbReference type="Gene3D" id="3.40.630.30">
    <property type="match status" value="1"/>
</dbReference>
<dbReference type="RefSeq" id="WP_308691191.1">
    <property type="nucleotide sequence ID" value="NZ_BMCS01000001.1"/>
</dbReference>
<dbReference type="Proteomes" id="UP000632454">
    <property type="component" value="Unassembled WGS sequence"/>
</dbReference>
<gene>
    <name evidence="1" type="ORF">GCM10007298_18080</name>
</gene>
<organism evidence="1 2">
    <name type="scientific">Williamsia phyllosphaerae</name>
    <dbReference type="NCBI Taxonomy" id="885042"/>
    <lineage>
        <taxon>Bacteria</taxon>
        <taxon>Bacillati</taxon>
        <taxon>Actinomycetota</taxon>
        <taxon>Actinomycetes</taxon>
        <taxon>Mycobacteriales</taxon>
        <taxon>Nocardiaceae</taxon>
        <taxon>Williamsia</taxon>
    </lineage>
</organism>
<name>A0ABQ1UN52_9NOCA</name>
<evidence type="ECO:0000313" key="1">
    <source>
        <dbReference type="EMBL" id="GGF22502.1"/>
    </source>
</evidence>
<sequence length="128" mass="13509">MTSRCIRSTIRSSLGGAHAEVALRGSYAPPVGREVLGEFGSVQLEGSGLAVAPEPAVVVLGPEDVPAMLDLVARKEPGPFRVRTVEMGTYLGFRHDEELVAWPVSACIRRAVARSARCVPIRGSVGAV</sequence>
<accession>A0ABQ1UN52</accession>
<comment type="caution">
    <text evidence="1">The sequence shown here is derived from an EMBL/GenBank/DDBJ whole genome shotgun (WGS) entry which is preliminary data.</text>
</comment>